<dbReference type="AlphaFoldDB" id="A0AAE3JPN2"/>
<dbReference type="InterPro" id="IPR025269">
    <property type="entry name" value="SAM-like_dom"/>
</dbReference>
<gene>
    <name evidence="5" type="ORF">K8352_16180</name>
</gene>
<keyword evidence="3" id="KW-0233">DNA recombination</keyword>
<dbReference type="Pfam" id="PF17293">
    <property type="entry name" value="Arm-DNA-bind_5"/>
    <property type="match status" value="1"/>
</dbReference>
<dbReference type="InterPro" id="IPR050090">
    <property type="entry name" value="Tyrosine_recombinase_XerCD"/>
</dbReference>
<proteinExistence type="inferred from homology"/>
<feature type="domain" description="Tyr recombinase" evidence="4">
    <location>
        <begin position="253"/>
        <end position="446"/>
    </location>
</feature>
<dbReference type="RefSeq" id="WP_317903440.1">
    <property type="nucleotide sequence ID" value="NZ_JAIRBC010000028.1"/>
</dbReference>
<dbReference type="EMBL" id="JAIRBC010000028">
    <property type="protein sequence ID" value="MCG2462300.1"/>
    <property type="molecule type" value="Genomic_DNA"/>
</dbReference>
<dbReference type="GO" id="GO:0015074">
    <property type="term" value="P:DNA integration"/>
    <property type="evidence" value="ECO:0007669"/>
    <property type="project" value="InterPro"/>
</dbReference>
<dbReference type="Proteomes" id="UP001200642">
    <property type="component" value="Unassembled WGS sequence"/>
</dbReference>
<evidence type="ECO:0000313" key="6">
    <source>
        <dbReference type="Proteomes" id="UP001200642"/>
    </source>
</evidence>
<dbReference type="Pfam" id="PF13102">
    <property type="entry name" value="Phage_int_SAM_5"/>
    <property type="match status" value="1"/>
</dbReference>
<dbReference type="PANTHER" id="PTHR30349">
    <property type="entry name" value="PHAGE INTEGRASE-RELATED"/>
    <property type="match status" value="1"/>
</dbReference>
<dbReference type="SUPFAM" id="SSF56349">
    <property type="entry name" value="DNA breaking-rejoining enzymes"/>
    <property type="match status" value="1"/>
</dbReference>
<dbReference type="GO" id="GO:0003677">
    <property type="term" value="F:DNA binding"/>
    <property type="evidence" value="ECO:0007669"/>
    <property type="project" value="UniProtKB-KW"/>
</dbReference>
<dbReference type="InterPro" id="IPR002104">
    <property type="entry name" value="Integrase_catalytic"/>
</dbReference>
<comment type="similarity">
    <text evidence="1">Belongs to the 'phage' integrase family.</text>
</comment>
<dbReference type="GO" id="GO:0006310">
    <property type="term" value="P:DNA recombination"/>
    <property type="evidence" value="ECO:0007669"/>
    <property type="project" value="UniProtKB-KW"/>
</dbReference>
<dbReference type="InterPro" id="IPR013762">
    <property type="entry name" value="Integrase-like_cat_sf"/>
</dbReference>
<accession>A0AAE3JPN2</accession>
<dbReference type="Pfam" id="PF00589">
    <property type="entry name" value="Phage_integrase"/>
    <property type="match status" value="1"/>
</dbReference>
<dbReference type="Gene3D" id="1.10.150.130">
    <property type="match status" value="1"/>
</dbReference>
<protein>
    <submittedName>
        <fullName evidence="5">Site-specific integrase</fullName>
    </submittedName>
</protein>
<comment type="caution">
    <text evidence="5">The sequence shown here is derived from an EMBL/GenBank/DDBJ whole genome shotgun (WGS) entry which is preliminary data.</text>
</comment>
<evidence type="ECO:0000256" key="3">
    <source>
        <dbReference type="ARBA" id="ARBA00023172"/>
    </source>
</evidence>
<name>A0AAE3JPN2_9FLAO</name>
<dbReference type="PROSITE" id="PS51898">
    <property type="entry name" value="TYR_RECOMBINASE"/>
    <property type="match status" value="1"/>
</dbReference>
<dbReference type="PANTHER" id="PTHR30349:SF64">
    <property type="entry name" value="PROPHAGE INTEGRASE INTD-RELATED"/>
    <property type="match status" value="1"/>
</dbReference>
<evidence type="ECO:0000259" key="4">
    <source>
        <dbReference type="PROSITE" id="PS51898"/>
    </source>
</evidence>
<sequence length="447" mass="52214">MASIRVVLRTNFSKKDGTSPLAIRITQNRKTRFVYTGKYILEKDWNKDLCKVKKSHPNATRLNNYLLTKLAEAESIVLEADISSNHITSKEIQQKVKHKGSDVSFFQFGAQRVLNKYRSGVFSVCKSDLSILFNIREFLNWNKFEERETVVNGIKERRRKRVGKSRKPGYSFVDEVKRQFEKDTSLYFEDVKQSFLSNYKIFCISYLDQKTRTVTNQLVFIRTLFNAAIKERIVDAKHYPFAGDKVRIRIKSGHKIGLNREEIQLIENVELEEDSPIWHTRNVWLFSYYFAGIRISDVLQMKWSDFIDGRLYYIMNKNEKPLTLKTPDKAKAILDFYRPSQRSNDDYIFPYVKKANPKSKRDIYVKSRTATHLLNKFLKEIAEKCGIKKNLSNHIARHSFGNIAGDAISPIMLQKLYRHSDLQTTINYQANFIHKDADDALDAVLNS</sequence>
<dbReference type="InterPro" id="IPR035386">
    <property type="entry name" value="Arm-DNA-bind_5"/>
</dbReference>
<organism evidence="5 6">
    <name type="scientific">Cerina litoralis</name>
    <dbReference type="NCBI Taxonomy" id="2874477"/>
    <lineage>
        <taxon>Bacteria</taxon>
        <taxon>Pseudomonadati</taxon>
        <taxon>Bacteroidota</taxon>
        <taxon>Flavobacteriia</taxon>
        <taxon>Flavobacteriales</taxon>
        <taxon>Flavobacteriaceae</taxon>
        <taxon>Cerina</taxon>
    </lineage>
</organism>
<dbReference type="InterPro" id="IPR011010">
    <property type="entry name" value="DNA_brk_join_enz"/>
</dbReference>
<evidence type="ECO:0000313" key="5">
    <source>
        <dbReference type="EMBL" id="MCG2462300.1"/>
    </source>
</evidence>
<evidence type="ECO:0000256" key="2">
    <source>
        <dbReference type="ARBA" id="ARBA00023125"/>
    </source>
</evidence>
<evidence type="ECO:0000256" key="1">
    <source>
        <dbReference type="ARBA" id="ARBA00008857"/>
    </source>
</evidence>
<reference evidence="5" key="1">
    <citation type="submission" date="2023-02" db="EMBL/GenBank/DDBJ databases">
        <title>Genome of Flavobacteriaceae gen. nov. sp. strain F89.</title>
        <authorList>
            <person name="Wang Y."/>
        </authorList>
    </citation>
    <scope>NUCLEOTIDE SEQUENCE</scope>
    <source>
        <strain evidence="5">F89</strain>
    </source>
</reference>
<keyword evidence="2" id="KW-0238">DNA-binding</keyword>
<dbReference type="InterPro" id="IPR010998">
    <property type="entry name" value="Integrase_recombinase_N"/>
</dbReference>
<dbReference type="Gene3D" id="1.10.443.10">
    <property type="entry name" value="Intergrase catalytic core"/>
    <property type="match status" value="1"/>
</dbReference>
<keyword evidence="6" id="KW-1185">Reference proteome</keyword>